<dbReference type="GeneID" id="94432750"/>
<dbReference type="VEuPathDB" id="ToxoDB:CSUI_009423"/>
<organism evidence="2 3">
    <name type="scientific">Cystoisospora suis</name>
    <dbReference type="NCBI Taxonomy" id="483139"/>
    <lineage>
        <taxon>Eukaryota</taxon>
        <taxon>Sar</taxon>
        <taxon>Alveolata</taxon>
        <taxon>Apicomplexa</taxon>
        <taxon>Conoidasida</taxon>
        <taxon>Coccidia</taxon>
        <taxon>Eucoccidiorida</taxon>
        <taxon>Eimeriorina</taxon>
        <taxon>Sarcocystidae</taxon>
        <taxon>Cystoisospora</taxon>
    </lineage>
</organism>
<proteinExistence type="predicted"/>
<evidence type="ECO:0000313" key="3">
    <source>
        <dbReference type="Proteomes" id="UP000221165"/>
    </source>
</evidence>
<evidence type="ECO:0000313" key="2">
    <source>
        <dbReference type="EMBL" id="PHJ16760.1"/>
    </source>
</evidence>
<dbReference type="Proteomes" id="UP000221165">
    <property type="component" value="Unassembled WGS sequence"/>
</dbReference>
<sequence>MSFRQNLFDDSSVAPTKTHQVRQKDTRVVSSIYRNARASVSRLAGACHSRSTAATKPATAPM</sequence>
<feature type="region of interest" description="Disordered" evidence="1">
    <location>
        <begin position="1"/>
        <end position="26"/>
    </location>
</feature>
<dbReference type="EMBL" id="MIGC01005612">
    <property type="protein sequence ID" value="PHJ16760.1"/>
    <property type="molecule type" value="Genomic_DNA"/>
</dbReference>
<evidence type="ECO:0000256" key="1">
    <source>
        <dbReference type="SAM" id="MobiDB-lite"/>
    </source>
</evidence>
<keyword evidence="3" id="KW-1185">Reference proteome</keyword>
<comment type="caution">
    <text evidence="2">The sequence shown here is derived from an EMBL/GenBank/DDBJ whole genome shotgun (WGS) entry which is preliminary data.</text>
</comment>
<feature type="compositionally biased region" description="Polar residues" evidence="1">
    <location>
        <begin position="1"/>
        <end position="18"/>
    </location>
</feature>
<dbReference type="AlphaFoldDB" id="A0A2C6K3L0"/>
<gene>
    <name evidence="2" type="ORF">CSUI_009423</name>
</gene>
<name>A0A2C6K3L0_9APIC</name>
<reference evidence="2 3" key="1">
    <citation type="journal article" date="2017" name="Int. J. Parasitol.">
        <title>The genome of the protozoan parasite Cystoisospora suis and a reverse vaccinology approach to identify vaccine candidates.</title>
        <authorList>
            <person name="Palmieri N."/>
            <person name="Shrestha A."/>
            <person name="Ruttkowski B."/>
            <person name="Beck T."/>
            <person name="Vogl C."/>
            <person name="Tomley F."/>
            <person name="Blake D.P."/>
            <person name="Joachim A."/>
        </authorList>
    </citation>
    <scope>NUCLEOTIDE SEQUENCE [LARGE SCALE GENOMIC DNA]</scope>
    <source>
        <strain evidence="2 3">Wien I</strain>
    </source>
</reference>
<accession>A0A2C6K3L0</accession>
<dbReference type="RefSeq" id="XP_067918485.1">
    <property type="nucleotide sequence ID" value="XM_068069539.1"/>
</dbReference>
<protein>
    <submittedName>
        <fullName evidence="2">Uncharacterized protein</fullName>
    </submittedName>
</protein>